<organism evidence="2 3">
    <name type="scientific">Anaerovibrio lipolyticus DSM 3074</name>
    <dbReference type="NCBI Taxonomy" id="1120997"/>
    <lineage>
        <taxon>Bacteria</taxon>
        <taxon>Bacillati</taxon>
        <taxon>Bacillota</taxon>
        <taxon>Negativicutes</taxon>
        <taxon>Selenomonadales</taxon>
        <taxon>Selenomonadaceae</taxon>
        <taxon>Anaerovibrio</taxon>
    </lineage>
</organism>
<name>A0A1M6EP80_9FIRM</name>
<feature type="chain" id="PRO_5009917158" evidence="1">
    <location>
        <begin position="26"/>
        <end position="189"/>
    </location>
</feature>
<evidence type="ECO:0000313" key="3">
    <source>
        <dbReference type="Proteomes" id="UP000191240"/>
    </source>
</evidence>
<protein>
    <submittedName>
        <fullName evidence="2">Uncharacterized protein</fullName>
    </submittedName>
</protein>
<dbReference type="EMBL" id="FQYW01000016">
    <property type="protein sequence ID" value="SHI87148.1"/>
    <property type="molecule type" value="Genomic_DNA"/>
</dbReference>
<sequence>MNNIKLRISAVLFLLVMLVSTVVSAAVSDDFAFKGLRLGDSYDTMVEKLGEPDFDTDMYIRGVQVIRYTYSADQKIYVDAKNKNVVEMFCKSKHYVGPHGVTYGATRAGLTKAFGKAEHKHLDGNIYYIYYNPAVPNEKLLIEMEPEDRYLLSWTYTNLDLDDPGIIITGEEKEQEPAKKFNYGGLPTN</sequence>
<dbReference type="OrthoDB" id="1669108at2"/>
<reference evidence="2 3" key="1">
    <citation type="submission" date="2016-11" db="EMBL/GenBank/DDBJ databases">
        <authorList>
            <person name="Jaros S."/>
            <person name="Januszkiewicz K."/>
            <person name="Wedrychowicz H."/>
        </authorList>
    </citation>
    <scope>NUCLEOTIDE SEQUENCE [LARGE SCALE GENOMIC DNA]</scope>
    <source>
        <strain evidence="2 3">DSM 3074</strain>
    </source>
</reference>
<evidence type="ECO:0000256" key="1">
    <source>
        <dbReference type="SAM" id="SignalP"/>
    </source>
</evidence>
<gene>
    <name evidence="2" type="ORF">SAMN02745671_01954</name>
</gene>
<accession>A0A1M6EP80</accession>
<dbReference type="AlphaFoldDB" id="A0A1M6EP80"/>
<dbReference type="Proteomes" id="UP000191240">
    <property type="component" value="Unassembled WGS sequence"/>
</dbReference>
<keyword evidence="1" id="KW-0732">Signal</keyword>
<proteinExistence type="predicted"/>
<feature type="signal peptide" evidence="1">
    <location>
        <begin position="1"/>
        <end position="25"/>
    </location>
</feature>
<dbReference type="RefSeq" id="WP_052211685.1">
    <property type="nucleotide sequence ID" value="NZ_FQYW01000016.1"/>
</dbReference>
<evidence type="ECO:0000313" key="2">
    <source>
        <dbReference type="EMBL" id="SHI87148.1"/>
    </source>
</evidence>